<accession>A0A7X6HEX2</accession>
<evidence type="ECO:0000313" key="4">
    <source>
        <dbReference type="Proteomes" id="UP000544090"/>
    </source>
</evidence>
<feature type="domain" description="Beta-lactamase-related" evidence="1">
    <location>
        <begin position="72"/>
        <end position="394"/>
    </location>
</feature>
<protein>
    <submittedName>
        <fullName evidence="3">Serine hydrolase</fullName>
    </submittedName>
</protein>
<reference evidence="3 4" key="1">
    <citation type="submission" date="2020-04" db="EMBL/GenBank/DDBJ databases">
        <title>Arthrobacter sp. nov.</title>
        <authorList>
            <person name="Liu S."/>
        </authorList>
    </citation>
    <scope>NUCLEOTIDE SEQUENCE [LARGE SCALE GENOMIC DNA]</scope>
    <source>
        <strain evidence="3 4">E918</strain>
    </source>
</reference>
<dbReference type="SUPFAM" id="SSF56601">
    <property type="entry name" value="beta-lactamase/transpeptidase-like"/>
    <property type="match status" value="1"/>
</dbReference>
<keyword evidence="3" id="KW-0378">Hydrolase</keyword>
<dbReference type="RefSeq" id="WP_168487507.1">
    <property type="nucleotide sequence ID" value="NZ_JAAZSQ010000015.1"/>
</dbReference>
<evidence type="ECO:0000313" key="3">
    <source>
        <dbReference type="EMBL" id="NKX55771.1"/>
    </source>
</evidence>
<dbReference type="PANTHER" id="PTHR46825">
    <property type="entry name" value="D-ALANYL-D-ALANINE-CARBOXYPEPTIDASE/ENDOPEPTIDASE AMPH"/>
    <property type="match status" value="1"/>
</dbReference>
<dbReference type="GO" id="GO:0016787">
    <property type="term" value="F:hydrolase activity"/>
    <property type="evidence" value="ECO:0007669"/>
    <property type="project" value="UniProtKB-KW"/>
</dbReference>
<gene>
    <name evidence="3" type="ORF">HGG74_14735</name>
</gene>
<dbReference type="PANTHER" id="PTHR46825:SF15">
    <property type="entry name" value="BETA-LACTAMASE-RELATED DOMAIN-CONTAINING PROTEIN"/>
    <property type="match status" value="1"/>
</dbReference>
<feature type="domain" description="Peptidase S12 Pab87-related C-terminal" evidence="2">
    <location>
        <begin position="442"/>
        <end position="528"/>
    </location>
</feature>
<dbReference type="Gene3D" id="2.40.128.600">
    <property type="match status" value="1"/>
</dbReference>
<organism evidence="3 4">
    <name type="scientific">Arthrobacter mobilis</name>
    <dbReference type="NCBI Taxonomy" id="2724944"/>
    <lineage>
        <taxon>Bacteria</taxon>
        <taxon>Bacillati</taxon>
        <taxon>Actinomycetota</taxon>
        <taxon>Actinomycetes</taxon>
        <taxon>Micrococcales</taxon>
        <taxon>Micrococcaceae</taxon>
        <taxon>Arthrobacter</taxon>
    </lineage>
</organism>
<dbReference type="Gene3D" id="3.40.710.10">
    <property type="entry name" value="DD-peptidase/beta-lactamase superfamily"/>
    <property type="match status" value="1"/>
</dbReference>
<comment type="caution">
    <text evidence="3">The sequence shown here is derived from an EMBL/GenBank/DDBJ whole genome shotgun (WGS) entry which is preliminary data.</text>
</comment>
<keyword evidence="4" id="KW-1185">Reference proteome</keyword>
<evidence type="ECO:0000259" key="2">
    <source>
        <dbReference type="Pfam" id="PF11954"/>
    </source>
</evidence>
<dbReference type="EMBL" id="JAAZSQ010000015">
    <property type="protein sequence ID" value="NKX55771.1"/>
    <property type="molecule type" value="Genomic_DNA"/>
</dbReference>
<name>A0A7X6HEX2_9MICC</name>
<dbReference type="Proteomes" id="UP000544090">
    <property type="component" value="Unassembled WGS sequence"/>
</dbReference>
<dbReference type="Pfam" id="PF11954">
    <property type="entry name" value="DUF3471"/>
    <property type="match status" value="1"/>
</dbReference>
<sequence length="542" mass="57996">MAGTSFPDRRTLLKTIGAGAAGITVLPPAAAHAAVKTDAGTAPPLLPAPPPQVPPLLDRRKVDHALSRLDGSVHHAMAETGVPGIAAAVVYRDQVLYAQGFGVREAGKPARVDGHTVFQLASVSKPLASTVVAGVVGRGKADWTDPVVRHNPDFALKDPYVTGHATFVDLLSHRSGLHTGAGDLLEDLGFDREYILAHLDQQPLDPFRATYNYSNFGFTEAGQAAAVAMGMPWEDLAEEVLFRPLGMASTSYRHAHYEQTANKALIHVPVGNRKWEARYVRDADAEAPAGGASSSVRDLAAWIRLQLANGRYAGRQIIDEQALLVTREPHSISGPPATPAARAHFYGLGWNVSYDDQARLQLGHSGAFNLGAATSVLMLPGEQLGIVVLTNGRPQGIPEAIGAEFFDIAQHGEPTVDWLAFTAEVFRHIDEADKPETDYSKRPARPVQPRANSFYTGTYANSYYGPLTVAEDDGGLAMTMGPAERPTTFRLSHFDGDTFSFETIGENANGLAGAIFAPGGGRADSVRLDYYDRTGLGSFTRA</sequence>
<dbReference type="InterPro" id="IPR012338">
    <property type="entry name" value="Beta-lactam/transpept-like"/>
</dbReference>
<dbReference type="InterPro" id="IPR021860">
    <property type="entry name" value="Peptidase_S12_Pab87-rel_C"/>
</dbReference>
<dbReference type="AlphaFoldDB" id="A0A7X6HEX2"/>
<proteinExistence type="predicted"/>
<dbReference type="PROSITE" id="PS51318">
    <property type="entry name" value="TAT"/>
    <property type="match status" value="1"/>
</dbReference>
<dbReference type="InterPro" id="IPR001466">
    <property type="entry name" value="Beta-lactam-related"/>
</dbReference>
<evidence type="ECO:0000259" key="1">
    <source>
        <dbReference type="Pfam" id="PF00144"/>
    </source>
</evidence>
<dbReference type="InterPro" id="IPR006311">
    <property type="entry name" value="TAT_signal"/>
</dbReference>
<dbReference type="InterPro" id="IPR050491">
    <property type="entry name" value="AmpC-like"/>
</dbReference>
<dbReference type="Pfam" id="PF00144">
    <property type="entry name" value="Beta-lactamase"/>
    <property type="match status" value="1"/>
</dbReference>